<dbReference type="EMBL" id="NMVR01000011">
    <property type="protein sequence ID" value="PJG40234.1"/>
    <property type="molecule type" value="Genomic_DNA"/>
</dbReference>
<protein>
    <submittedName>
        <fullName evidence="1">Uncharacterized protein</fullName>
    </submittedName>
</protein>
<gene>
    <name evidence="1" type="ORF">CGZ54_08415</name>
</gene>
<dbReference type="AlphaFoldDB" id="A0AAP8GN60"/>
<accession>A0AAP8GN60</accession>
<dbReference type="Pfam" id="PF26207">
    <property type="entry name" value="Phage_phiTE_015"/>
    <property type="match status" value="1"/>
</dbReference>
<organism evidence="1 2">
    <name type="scientific">Enterobacter hormaechei</name>
    <dbReference type="NCBI Taxonomy" id="158836"/>
    <lineage>
        <taxon>Bacteria</taxon>
        <taxon>Pseudomonadati</taxon>
        <taxon>Pseudomonadota</taxon>
        <taxon>Gammaproteobacteria</taxon>
        <taxon>Enterobacterales</taxon>
        <taxon>Enterobacteriaceae</taxon>
        <taxon>Enterobacter</taxon>
        <taxon>Enterobacter cloacae complex</taxon>
    </lineage>
</organism>
<evidence type="ECO:0000313" key="1">
    <source>
        <dbReference type="EMBL" id="PJG40234.1"/>
    </source>
</evidence>
<evidence type="ECO:0000313" key="2">
    <source>
        <dbReference type="Proteomes" id="UP000231328"/>
    </source>
</evidence>
<proteinExistence type="predicted"/>
<dbReference type="Proteomes" id="UP000231328">
    <property type="component" value="Unassembled WGS sequence"/>
</dbReference>
<dbReference type="InterPro" id="IPR058601">
    <property type="entry name" value="Phage_phiTE_015-like"/>
</dbReference>
<name>A0AAP8GN60_9ENTR</name>
<dbReference type="RefSeq" id="WP_099725476.1">
    <property type="nucleotide sequence ID" value="NZ_CP129250.1"/>
</dbReference>
<sequence length="87" mass="10006">MDKSKETFVEWFHARYDGISMPPEDRALLFSNQWAAWQASRSSIEIDIKQRPFFLVKADACPTDHYMAGLRDAKEDIRSAGIKVKGE</sequence>
<comment type="caution">
    <text evidence="1">The sequence shown here is derived from an EMBL/GenBank/DDBJ whole genome shotgun (WGS) entry which is preliminary data.</text>
</comment>
<reference evidence="1 2" key="1">
    <citation type="submission" date="2017-07" db="EMBL/GenBank/DDBJ databases">
        <title>Draft genome sequence of Enterobacter cloacae ST128, a clinical strain coproducing KPC-2 and NDM-1 carbapenemases.</title>
        <authorList>
            <person name="Li X."/>
        </authorList>
    </citation>
    <scope>NUCLEOTIDE SEQUENCE [LARGE SCALE GENOMIC DNA]</scope>
    <source>
        <strain evidence="1 2">HBY</strain>
    </source>
</reference>